<dbReference type="InterPro" id="IPR036249">
    <property type="entry name" value="Thioredoxin-like_sf"/>
</dbReference>
<protein>
    <submittedName>
        <fullName evidence="2">Uncharacterized protein</fullName>
    </submittedName>
</protein>
<dbReference type="OrthoDB" id="270009at2759"/>
<dbReference type="PANTHER" id="PTHR12151:SF5">
    <property type="entry name" value="AT19154P"/>
    <property type="match status" value="1"/>
</dbReference>
<dbReference type="Pfam" id="PF01395">
    <property type="entry name" value="PBP_GOBP"/>
    <property type="match status" value="1"/>
</dbReference>
<dbReference type="Gene3D" id="1.10.238.20">
    <property type="entry name" value="Pheromone/general odorant binding protein domain"/>
    <property type="match status" value="1"/>
</dbReference>
<dbReference type="AlphaFoldDB" id="N6T6J9"/>
<dbReference type="Gene3D" id="3.40.30.10">
    <property type="entry name" value="Glutaredoxin"/>
    <property type="match status" value="1"/>
</dbReference>
<name>N6T6J9_DENPD</name>
<dbReference type="SMR" id="N6T6J9"/>
<sequence>MQRNIYIHSNLIFEAGKERLKLEAFKHGKARQYSEQLPKRRNESKMGKGVGPITWKNLAITSSLGGILLVFMWYLKKEKETAQEKERARMLGKAAIGGAFELVDSTGKLRNSQDFIGQWVLLYFGFTHCPDICPDELEKMAEAVDLLENDKERPIKIQPIFISVDPNRDTPELVGKYCKEFSPRLLGLTGNEEQVSKACKAYRVYFSAGPKDKDKDYIVSDNVLKVRDRSKAAMKLMWILVLGAALKKADGAMTEAQMKAALKLIRNVCQPKNKATDAQIAAMHNGDWNQDKNGMCYMNCVLNYYKLQLPDNSFDWETGLKVVESQAPPSMAGFIMETITGCKDAVKTRDDKCKAAVEITKCLYDQNPEKYFLP</sequence>
<dbReference type="SMART" id="SM00708">
    <property type="entry name" value="PhBP"/>
    <property type="match status" value="1"/>
</dbReference>
<dbReference type="Pfam" id="PF02630">
    <property type="entry name" value="SCO1-SenC"/>
    <property type="match status" value="1"/>
</dbReference>
<dbReference type="GO" id="GO:0005739">
    <property type="term" value="C:mitochondrion"/>
    <property type="evidence" value="ECO:0007669"/>
    <property type="project" value="GOC"/>
</dbReference>
<dbReference type="InterPro" id="IPR003782">
    <property type="entry name" value="SCO1/SenC"/>
</dbReference>
<accession>N6T6J9</accession>
<dbReference type="SUPFAM" id="SSF47565">
    <property type="entry name" value="Insect pheromone/odorant-binding proteins"/>
    <property type="match status" value="1"/>
</dbReference>
<dbReference type="InterPro" id="IPR006170">
    <property type="entry name" value="PBP/GOBP"/>
</dbReference>
<dbReference type="SUPFAM" id="SSF52833">
    <property type="entry name" value="Thioredoxin-like"/>
    <property type="match status" value="1"/>
</dbReference>
<dbReference type="CDD" id="cd02968">
    <property type="entry name" value="SCO"/>
    <property type="match status" value="1"/>
</dbReference>
<dbReference type="CDD" id="cd23992">
    <property type="entry name" value="PBP_GOBP"/>
    <property type="match status" value="1"/>
</dbReference>
<feature type="non-terminal residue" evidence="2">
    <location>
        <position position="1"/>
    </location>
</feature>
<evidence type="ECO:0000256" key="1">
    <source>
        <dbReference type="ARBA" id="ARBA00010996"/>
    </source>
</evidence>
<organism evidence="2">
    <name type="scientific">Dendroctonus ponderosae</name>
    <name type="common">Mountain pine beetle</name>
    <dbReference type="NCBI Taxonomy" id="77166"/>
    <lineage>
        <taxon>Eukaryota</taxon>
        <taxon>Metazoa</taxon>
        <taxon>Ecdysozoa</taxon>
        <taxon>Arthropoda</taxon>
        <taxon>Hexapoda</taxon>
        <taxon>Insecta</taxon>
        <taxon>Pterygota</taxon>
        <taxon>Neoptera</taxon>
        <taxon>Endopterygota</taxon>
        <taxon>Coleoptera</taxon>
        <taxon>Polyphaga</taxon>
        <taxon>Cucujiformia</taxon>
        <taxon>Curculionidae</taxon>
        <taxon>Scolytinae</taxon>
        <taxon>Dendroctonus</taxon>
    </lineage>
</organism>
<dbReference type="GO" id="GO:0033617">
    <property type="term" value="P:mitochondrial respiratory chain complex IV assembly"/>
    <property type="evidence" value="ECO:0007669"/>
    <property type="project" value="TreeGrafter"/>
</dbReference>
<comment type="similarity">
    <text evidence="1">Belongs to the SCO1/2 family.</text>
</comment>
<dbReference type="HOGENOM" id="CLU_740252_0_0_1"/>
<reference evidence="2" key="1">
    <citation type="journal article" date="2013" name="Genome Biol.">
        <title>Draft genome of the mountain pine beetle, Dendroctonus ponderosae Hopkins, a major forest pest.</title>
        <authorList>
            <person name="Keeling C.I."/>
            <person name="Yuen M.M."/>
            <person name="Liao N.Y."/>
            <person name="Docking T.R."/>
            <person name="Chan S.K."/>
            <person name="Taylor G.A."/>
            <person name="Palmquist D.L."/>
            <person name="Jackman S.D."/>
            <person name="Nguyen A."/>
            <person name="Li M."/>
            <person name="Henderson H."/>
            <person name="Janes J.K."/>
            <person name="Zhao Y."/>
            <person name="Pandoh P."/>
            <person name="Moore R."/>
            <person name="Sperling F.A."/>
            <person name="Huber D.P."/>
            <person name="Birol I."/>
            <person name="Jones S.J."/>
            <person name="Bohlmann J."/>
        </authorList>
    </citation>
    <scope>NUCLEOTIDE SEQUENCE</scope>
</reference>
<dbReference type="PANTHER" id="PTHR12151">
    <property type="entry name" value="ELECTRON TRANSPORT PROTIN SCO1/SENC FAMILY MEMBER"/>
    <property type="match status" value="1"/>
</dbReference>
<dbReference type="InterPro" id="IPR036728">
    <property type="entry name" value="PBP_GOBP_sf"/>
</dbReference>
<gene>
    <name evidence="2" type="ORF">YQE_10077</name>
</gene>
<evidence type="ECO:0000313" key="2">
    <source>
        <dbReference type="EMBL" id="ENN73313.1"/>
    </source>
</evidence>
<dbReference type="GO" id="GO:0005549">
    <property type="term" value="F:odorant binding"/>
    <property type="evidence" value="ECO:0007669"/>
    <property type="project" value="InterPro"/>
</dbReference>
<dbReference type="FunFam" id="3.40.30.10:FF:000013">
    <property type="entry name" value="Blast:Protein SCO1 homolog, mitochondrial"/>
    <property type="match status" value="1"/>
</dbReference>
<proteinExistence type="inferred from homology"/>
<dbReference type="EMBL" id="KB741169">
    <property type="protein sequence ID" value="ENN73313.1"/>
    <property type="molecule type" value="Genomic_DNA"/>
</dbReference>